<keyword evidence="2" id="KW-1185">Reference proteome</keyword>
<dbReference type="eggNOG" id="COG1905">
    <property type="taxonomic scope" value="Bacteria"/>
</dbReference>
<sequence length="78" mass="8480">MNNIVIEICVGTSCYLLGAQDLIRAVEELPCEQRSHIELRGVTCLKTCGKGPNVRIDGVVLAGMTPERLLTIIQDKLG</sequence>
<comment type="caution">
    <text evidence="1">The sequence shown here is derived from an EMBL/GenBank/DDBJ whole genome shotgun (WGS) entry which is preliminary data.</text>
</comment>
<proteinExistence type="predicted"/>
<dbReference type="RefSeq" id="WP_007290223.1">
    <property type="nucleotide sequence ID" value="NZ_AAWL01000022.1"/>
</dbReference>
<dbReference type="Gene3D" id="3.40.30.10">
    <property type="entry name" value="Glutaredoxin"/>
    <property type="match status" value="1"/>
</dbReference>
<dbReference type="AlphaFoldDB" id="A1HT70"/>
<dbReference type="InterPro" id="IPR036249">
    <property type="entry name" value="Thioredoxin-like_sf"/>
</dbReference>
<reference evidence="1 2" key="2">
    <citation type="submission" date="2007-01" db="EMBL/GenBank/DDBJ databases">
        <title>Sequencing of the draft genome and assembly of Thermosinus carboxydivorans Nor1.</title>
        <authorList>
            <consortium name="US DOE Joint Genome Institute (JGI-PGF)"/>
            <person name="Copeland A."/>
            <person name="Lucas S."/>
            <person name="Lapidus A."/>
            <person name="Barry K."/>
            <person name="Glavina del Rio T."/>
            <person name="Dalin E."/>
            <person name="Tice H."/>
            <person name="Bruce D."/>
            <person name="Pitluck S."/>
            <person name="Richardson P."/>
        </authorList>
    </citation>
    <scope>NUCLEOTIDE SEQUENCE [LARGE SCALE GENOMIC DNA]</scope>
    <source>
        <strain evidence="1 2">Nor1</strain>
    </source>
</reference>
<reference evidence="1 2" key="1">
    <citation type="submission" date="2007-01" db="EMBL/GenBank/DDBJ databases">
        <title>Annotation of the draft genome assembly of Thermosinus carboxydivorans Nor1.</title>
        <authorList>
            <consortium name="US DOE Joint Genome Institute (JGI-ORNL)"/>
            <person name="Larimer F."/>
            <person name="Land M."/>
            <person name="Hauser L."/>
        </authorList>
    </citation>
    <scope>NUCLEOTIDE SEQUENCE [LARGE SCALE GENOMIC DNA]</scope>
    <source>
        <strain evidence="1 2">Nor1</strain>
    </source>
</reference>
<dbReference type="Pfam" id="PF01257">
    <property type="entry name" value="2Fe-2S_thioredx"/>
    <property type="match status" value="1"/>
</dbReference>
<dbReference type="EMBL" id="AAWL01000022">
    <property type="protein sequence ID" value="EAX46749.1"/>
    <property type="molecule type" value="Genomic_DNA"/>
</dbReference>
<evidence type="ECO:0000313" key="1">
    <source>
        <dbReference type="EMBL" id="EAX46749.1"/>
    </source>
</evidence>
<evidence type="ECO:0000313" key="2">
    <source>
        <dbReference type="Proteomes" id="UP000005139"/>
    </source>
</evidence>
<protein>
    <submittedName>
        <fullName evidence="1">NADH dehydrogenase I chain G</fullName>
    </submittedName>
</protein>
<organism evidence="1 2">
    <name type="scientific">Thermosinus carboxydivorans Nor1</name>
    <dbReference type="NCBI Taxonomy" id="401526"/>
    <lineage>
        <taxon>Bacteria</taxon>
        <taxon>Bacillati</taxon>
        <taxon>Bacillota</taxon>
        <taxon>Negativicutes</taxon>
        <taxon>Selenomonadales</taxon>
        <taxon>Sporomusaceae</taxon>
        <taxon>Thermosinus</taxon>
    </lineage>
</organism>
<dbReference type="CDD" id="cd02980">
    <property type="entry name" value="TRX_Fd_family"/>
    <property type="match status" value="1"/>
</dbReference>
<gene>
    <name evidence="1" type="ORF">TcarDRAFT_0414</name>
</gene>
<name>A1HT70_9FIRM</name>
<accession>A1HT70</accession>
<dbReference type="SUPFAM" id="SSF52833">
    <property type="entry name" value="Thioredoxin-like"/>
    <property type="match status" value="1"/>
</dbReference>
<dbReference type="Proteomes" id="UP000005139">
    <property type="component" value="Unassembled WGS sequence"/>
</dbReference>